<protein>
    <submittedName>
        <fullName evidence="1">Uncharacterized protein</fullName>
    </submittedName>
</protein>
<name>A0A059CX79_EUCGR</name>
<dbReference type="Gramene" id="KCW82560">
    <property type="protein sequence ID" value="KCW82560"/>
    <property type="gene ID" value="EUGRSUZ_C03959"/>
</dbReference>
<organism evidence="1">
    <name type="scientific">Eucalyptus grandis</name>
    <name type="common">Flooded gum</name>
    <dbReference type="NCBI Taxonomy" id="71139"/>
    <lineage>
        <taxon>Eukaryota</taxon>
        <taxon>Viridiplantae</taxon>
        <taxon>Streptophyta</taxon>
        <taxon>Embryophyta</taxon>
        <taxon>Tracheophyta</taxon>
        <taxon>Spermatophyta</taxon>
        <taxon>Magnoliopsida</taxon>
        <taxon>eudicotyledons</taxon>
        <taxon>Gunneridae</taxon>
        <taxon>Pentapetalae</taxon>
        <taxon>rosids</taxon>
        <taxon>malvids</taxon>
        <taxon>Myrtales</taxon>
        <taxon>Myrtaceae</taxon>
        <taxon>Myrtoideae</taxon>
        <taxon>Eucalypteae</taxon>
        <taxon>Eucalyptus</taxon>
    </lineage>
</organism>
<reference evidence="1" key="1">
    <citation type="submission" date="2013-07" db="EMBL/GenBank/DDBJ databases">
        <title>The genome of Eucalyptus grandis.</title>
        <authorList>
            <person name="Schmutz J."/>
            <person name="Hayes R."/>
            <person name="Myburg A."/>
            <person name="Tuskan G."/>
            <person name="Grattapaglia D."/>
            <person name="Rokhsar D.S."/>
        </authorList>
    </citation>
    <scope>NUCLEOTIDE SEQUENCE</scope>
    <source>
        <tissue evidence="1">Leaf extractions</tissue>
    </source>
</reference>
<evidence type="ECO:0000313" key="1">
    <source>
        <dbReference type="EMBL" id="KCW82560.1"/>
    </source>
</evidence>
<dbReference type="AlphaFoldDB" id="A0A059CX79"/>
<proteinExistence type="predicted"/>
<dbReference type="InParanoid" id="A0A059CX79"/>
<accession>A0A059CX79</accession>
<sequence>MALVQIHATFIKPSHERFYSRWISCKRNQDKRQFITMTYFECGCRIWSVLLTRPNKRPHKGCITALYQNYT</sequence>
<gene>
    <name evidence="1" type="ORF">EUGRSUZ_C03959</name>
</gene>
<dbReference type="EMBL" id="KK198755">
    <property type="protein sequence ID" value="KCW82560.1"/>
    <property type="molecule type" value="Genomic_DNA"/>
</dbReference>